<dbReference type="GO" id="GO:0046872">
    <property type="term" value="F:metal ion binding"/>
    <property type="evidence" value="ECO:0007669"/>
    <property type="project" value="UniProtKB-KW"/>
</dbReference>
<protein>
    <submittedName>
        <fullName evidence="3">Sirohydrochlorin chelatase</fullName>
    </submittedName>
</protein>
<dbReference type="Gene3D" id="3.40.50.1400">
    <property type="match status" value="2"/>
</dbReference>
<dbReference type="PANTHER" id="PTHR33542">
    <property type="entry name" value="SIROHYDROCHLORIN FERROCHELATASE, CHLOROPLASTIC"/>
    <property type="match status" value="1"/>
</dbReference>
<keyword evidence="2" id="KW-0456">Lyase</keyword>
<organism evidence="3 4">
    <name type="scientific">Petrachloros mirabilis ULC683</name>
    <dbReference type="NCBI Taxonomy" id="2781853"/>
    <lineage>
        <taxon>Bacteria</taxon>
        <taxon>Bacillati</taxon>
        <taxon>Cyanobacteriota</taxon>
        <taxon>Cyanophyceae</taxon>
        <taxon>Synechococcales</taxon>
        <taxon>Petrachlorosaceae</taxon>
        <taxon>Petrachloros</taxon>
        <taxon>Petrachloros mirabilis</taxon>
    </lineage>
</organism>
<accession>A0A8K2A849</accession>
<dbReference type="PANTHER" id="PTHR33542:SF3">
    <property type="entry name" value="SIROHYDROCHLORIN FERROCHELATASE, CHLOROPLASTIC"/>
    <property type="match status" value="1"/>
</dbReference>
<evidence type="ECO:0000256" key="1">
    <source>
        <dbReference type="ARBA" id="ARBA00022723"/>
    </source>
</evidence>
<sequence>MSPSTAYFLVAHGSRDRRLTGSLSQLQQQFLTLRPNLLEVAPPVATGTLEFGSAPLADQLRQFGQQVWSQGIHQLHILPLFLQHGVHVREDIPAAIAEAQHTLPPPLKLQLSPILGSHPGFAAALGQTLMAEQVDTWVLLAHGSRRPGGNQPVEHLATKLQIATAYWSVDPSLEHRVQECLAQGHHRIGVIPYFLFPGKITDRIATWITERQHQACQAGVNLDFVLANPLNTHLSLASLLWDLIQLRIS</sequence>
<evidence type="ECO:0000313" key="3">
    <source>
        <dbReference type="EMBL" id="NCJ06620.1"/>
    </source>
</evidence>
<gene>
    <name evidence="3" type="ORF">GS597_08905</name>
</gene>
<evidence type="ECO:0000256" key="2">
    <source>
        <dbReference type="ARBA" id="ARBA00023239"/>
    </source>
</evidence>
<dbReference type="SUPFAM" id="SSF53800">
    <property type="entry name" value="Chelatase"/>
    <property type="match status" value="1"/>
</dbReference>
<name>A0A8K2A849_9CYAN</name>
<comment type="caution">
    <text evidence="3">The sequence shown here is derived from an EMBL/GenBank/DDBJ whole genome shotgun (WGS) entry which is preliminary data.</text>
</comment>
<keyword evidence="1" id="KW-0479">Metal-binding</keyword>
<dbReference type="CDD" id="cd03416">
    <property type="entry name" value="CbiX_SirB_N"/>
    <property type="match status" value="1"/>
</dbReference>
<reference evidence="3" key="1">
    <citation type="submission" date="2019-12" db="EMBL/GenBank/DDBJ databases">
        <title>High-Quality draft genome sequences of three cyanobacteria isolated from the limestone walls of the Old Cathedral of Coimbra.</title>
        <authorList>
            <person name="Tiago I."/>
            <person name="Soares F."/>
            <person name="Portugal A."/>
        </authorList>
    </citation>
    <scope>NUCLEOTIDE SEQUENCE [LARGE SCALE GENOMIC DNA]</scope>
    <source>
        <strain evidence="3">C</strain>
    </source>
</reference>
<dbReference type="AlphaFoldDB" id="A0A8K2A849"/>
<dbReference type="GO" id="GO:0016829">
    <property type="term" value="F:lyase activity"/>
    <property type="evidence" value="ECO:0007669"/>
    <property type="project" value="UniProtKB-KW"/>
</dbReference>
<dbReference type="RefSeq" id="WP_161825098.1">
    <property type="nucleotide sequence ID" value="NZ_WVIC01000015.1"/>
</dbReference>
<dbReference type="Pfam" id="PF01903">
    <property type="entry name" value="CbiX"/>
    <property type="match status" value="2"/>
</dbReference>
<proteinExistence type="predicted"/>
<dbReference type="InterPro" id="IPR050963">
    <property type="entry name" value="Sirohydro_Cobaltochel/CbiX"/>
</dbReference>
<dbReference type="InterPro" id="IPR002762">
    <property type="entry name" value="CbiX-like"/>
</dbReference>
<dbReference type="Proteomes" id="UP000607397">
    <property type="component" value="Unassembled WGS sequence"/>
</dbReference>
<dbReference type="EMBL" id="WVIC01000015">
    <property type="protein sequence ID" value="NCJ06620.1"/>
    <property type="molecule type" value="Genomic_DNA"/>
</dbReference>
<evidence type="ECO:0000313" key="4">
    <source>
        <dbReference type="Proteomes" id="UP000607397"/>
    </source>
</evidence>
<keyword evidence="4" id="KW-1185">Reference proteome</keyword>